<name>A0ABR5Y878_9SPHN</name>
<gene>
    <name evidence="2" type="ORF">AVT10_07470</name>
</gene>
<dbReference type="Proteomes" id="UP000076609">
    <property type="component" value="Unassembled WGS sequence"/>
</dbReference>
<dbReference type="SUPFAM" id="SSF55729">
    <property type="entry name" value="Acyl-CoA N-acyltransferases (Nat)"/>
    <property type="match status" value="1"/>
</dbReference>
<dbReference type="InterPro" id="IPR016181">
    <property type="entry name" value="Acyl_CoA_acyltransferase"/>
</dbReference>
<reference evidence="3" key="1">
    <citation type="submission" date="2016-01" db="EMBL/GenBank/DDBJ databases">
        <title>Draft genome of Chromobacterium sp. F49.</title>
        <authorList>
            <person name="Hong K.W."/>
        </authorList>
    </citation>
    <scope>NUCLEOTIDE SEQUENCE [LARGE SCALE GENOMIC DNA]</scope>
    <source>
        <strain evidence="3">CN3</strain>
    </source>
</reference>
<evidence type="ECO:0000259" key="1">
    <source>
        <dbReference type="PROSITE" id="PS51186"/>
    </source>
</evidence>
<proteinExistence type="predicted"/>
<dbReference type="Gene3D" id="3.40.630.30">
    <property type="match status" value="1"/>
</dbReference>
<protein>
    <recommendedName>
        <fullName evidence="1">N-acetyltransferase domain-containing protein</fullName>
    </recommendedName>
</protein>
<keyword evidence="3" id="KW-1185">Reference proteome</keyword>
<evidence type="ECO:0000313" key="2">
    <source>
        <dbReference type="EMBL" id="KZE08753.1"/>
    </source>
</evidence>
<sequence length="234" mass="25556">MIPPAVIEYWQQAFGSGRCVFDDGRVSLRSDESLGETYVMILTRRDGTAAVAIAPALARRTGLSDTTPMRIAAIRARLSEHGIRLHDPDHLFYRVPSPGRSSGQHTVRRLGPGDRHAFEQFRDAASAQDMDAAWVEFDHPVVFGGFDGDRIVCAASMLRWHESPLGDLGVLTLPEARGRGLGRAVVGAIADHAVESGLEPQYRCQTDNLASIALARSAGFESLGEWEVIRTPHD</sequence>
<accession>A0ABR5Y878</accession>
<comment type="caution">
    <text evidence="2">The sequence shown here is derived from an EMBL/GenBank/DDBJ whole genome shotgun (WGS) entry which is preliminary data.</text>
</comment>
<dbReference type="RefSeq" id="WP_066693903.1">
    <property type="nucleotide sequence ID" value="NZ_CP117025.1"/>
</dbReference>
<dbReference type="InterPro" id="IPR000182">
    <property type="entry name" value="GNAT_dom"/>
</dbReference>
<feature type="domain" description="N-acetyltransferase" evidence="1">
    <location>
        <begin position="105"/>
        <end position="234"/>
    </location>
</feature>
<organism evidence="2 3">
    <name type="scientific">Sphingomonas hankookensis</name>
    <dbReference type="NCBI Taxonomy" id="563996"/>
    <lineage>
        <taxon>Bacteria</taxon>
        <taxon>Pseudomonadati</taxon>
        <taxon>Pseudomonadota</taxon>
        <taxon>Alphaproteobacteria</taxon>
        <taxon>Sphingomonadales</taxon>
        <taxon>Sphingomonadaceae</taxon>
        <taxon>Sphingomonas</taxon>
    </lineage>
</organism>
<dbReference type="CDD" id="cd04301">
    <property type="entry name" value="NAT_SF"/>
    <property type="match status" value="1"/>
</dbReference>
<dbReference type="PROSITE" id="PS51186">
    <property type="entry name" value="GNAT"/>
    <property type="match status" value="1"/>
</dbReference>
<evidence type="ECO:0000313" key="3">
    <source>
        <dbReference type="Proteomes" id="UP000076609"/>
    </source>
</evidence>
<dbReference type="EMBL" id="LQQO01000061">
    <property type="protein sequence ID" value="KZE08753.1"/>
    <property type="molecule type" value="Genomic_DNA"/>
</dbReference>
<dbReference type="Pfam" id="PF00583">
    <property type="entry name" value="Acetyltransf_1"/>
    <property type="match status" value="1"/>
</dbReference>